<accession>A0A352IS60</accession>
<protein>
    <submittedName>
        <fullName evidence="2">Alpha/beta hydrolase</fullName>
    </submittedName>
</protein>
<dbReference type="InterPro" id="IPR022742">
    <property type="entry name" value="Hydrolase_4"/>
</dbReference>
<name>A0A352IS60_9GAMM</name>
<dbReference type="SUPFAM" id="SSF53474">
    <property type="entry name" value="alpha/beta-Hydrolases"/>
    <property type="match status" value="1"/>
</dbReference>
<dbReference type="PANTHER" id="PTHR11614">
    <property type="entry name" value="PHOSPHOLIPASE-RELATED"/>
    <property type="match status" value="1"/>
</dbReference>
<gene>
    <name evidence="2" type="ORF">DC045_08260</name>
</gene>
<proteinExistence type="predicted"/>
<evidence type="ECO:0000313" key="3">
    <source>
        <dbReference type="Proteomes" id="UP000263489"/>
    </source>
</evidence>
<dbReference type="GO" id="GO:0016787">
    <property type="term" value="F:hydrolase activity"/>
    <property type="evidence" value="ECO:0007669"/>
    <property type="project" value="UniProtKB-KW"/>
</dbReference>
<dbReference type="InterPro" id="IPR029058">
    <property type="entry name" value="AB_hydrolase_fold"/>
</dbReference>
<organism evidence="2 3">
    <name type="scientific">Marinobacter adhaerens</name>
    <dbReference type="NCBI Taxonomy" id="1033846"/>
    <lineage>
        <taxon>Bacteria</taxon>
        <taxon>Pseudomonadati</taxon>
        <taxon>Pseudomonadota</taxon>
        <taxon>Gammaproteobacteria</taxon>
        <taxon>Pseudomonadales</taxon>
        <taxon>Marinobacteraceae</taxon>
        <taxon>Marinobacter</taxon>
    </lineage>
</organism>
<dbReference type="EMBL" id="DNNA01000135">
    <property type="protein sequence ID" value="HBC34293.1"/>
    <property type="molecule type" value="Genomic_DNA"/>
</dbReference>
<feature type="non-terminal residue" evidence="2">
    <location>
        <position position="189"/>
    </location>
</feature>
<dbReference type="Proteomes" id="UP000263489">
    <property type="component" value="Unassembled WGS sequence"/>
</dbReference>
<sequence>MTTNEHPLTLSSGDDHSIAGTVFTPTAPTGLLIISHGMAEHGDRYQSLARWLCERGMAVITFHHRGHGPNSGVENLGHYADQNGWASVLADLHQVVQHARSQFPGLPVNLLGHSMGSFIAQGYAQRYGDSLDTLILSATNRIDRGQLLASRALIGLIRLLRGKRHRSPLVTRMTFEQFNRRFRPNRTHA</sequence>
<comment type="caution">
    <text evidence="2">The sequence shown here is derived from an EMBL/GenBank/DDBJ whole genome shotgun (WGS) entry which is preliminary data.</text>
</comment>
<evidence type="ECO:0000313" key="2">
    <source>
        <dbReference type="EMBL" id="HBC34293.1"/>
    </source>
</evidence>
<dbReference type="InterPro" id="IPR051044">
    <property type="entry name" value="MAG_DAG_Lipase"/>
</dbReference>
<feature type="domain" description="Serine aminopeptidase S33" evidence="1">
    <location>
        <begin position="27"/>
        <end position="143"/>
    </location>
</feature>
<evidence type="ECO:0000259" key="1">
    <source>
        <dbReference type="Pfam" id="PF12146"/>
    </source>
</evidence>
<keyword evidence="2" id="KW-0378">Hydrolase</keyword>
<dbReference type="Pfam" id="PF12146">
    <property type="entry name" value="Hydrolase_4"/>
    <property type="match status" value="1"/>
</dbReference>
<dbReference type="Gene3D" id="3.40.50.1820">
    <property type="entry name" value="alpha/beta hydrolase"/>
    <property type="match status" value="1"/>
</dbReference>
<reference evidence="2 3" key="1">
    <citation type="journal article" date="2018" name="Nat. Biotechnol.">
        <title>A standardized bacterial taxonomy based on genome phylogeny substantially revises the tree of life.</title>
        <authorList>
            <person name="Parks D.H."/>
            <person name="Chuvochina M."/>
            <person name="Waite D.W."/>
            <person name="Rinke C."/>
            <person name="Skarshewski A."/>
            <person name="Chaumeil P.A."/>
            <person name="Hugenholtz P."/>
        </authorList>
    </citation>
    <scope>NUCLEOTIDE SEQUENCE [LARGE SCALE GENOMIC DNA]</scope>
    <source>
        <strain evidence="2">UBA9380</strain>
    </source>
</reference>
<dbReference type="AlphaFoldDB" id="A0A352IS60"/>